<keyword evidence="3" id="KW-1185">Reference proteome</keyword>
<dbReference type="EMBL" id="ATMH01009911">
    <property type="protein sequence ID" value="EPY18475.1"/>
    <property type="molecule type" value="Genomic_DNA"/>
</dbReference>
<feature type="compositionally biased region" description="Acidic residues" evidence="1">
    <location>
        <begin position="409"/>
        <end position="431"/>
    </location>
</feature>
<name>S9V6D1_9TRYP</name>
<feature type="region of interest" description="Disordered" evidence="1">
    <location>
        <begin position="1"/>
        <end position="151"/>
    </location>
</feature>
<dbReference type="AlphaFoldDB" id="S9V6D1"/>
<proteinExistence type="predicted"/>
<evidence type="ECO:0000313" key="2">
    <source>
        <dbReference type="EMBL" id="EPY18475.1"/>
    </source>
</evidence>
<evidence type="ECO:0000313" key="3">
    <source>
        <dbReference type="Proteomes" id="UP000015354"/>
    </source>
</evidence>
<comment type="caution">
    <text evidence="2">The sequence shown here is derived from an EMBL/GenBank/DDBJ whole genome shotgun (WGS) entry which is preliminary data.</text>
</comment>
<feature type="compositionally biased region" description="Basic and acidic residues" evidence="1">
    <location>
        <begin position="443"/>
        <end position="454"/>
    </location>
</feature>
<gene>
    <name evidence="2" type="ORF">STCU_09942</name>
</gene>
<feature type="compositionally biased region" description="Acidic residues" evidence="1">
    <location>
        <begin position="10"/>
        <end position="20"/>
    </location>
</feature>
<evidence type="ECO:0000256" key="1">
    <source>
        <dbReference type="SAM" id="MobiDB-lite"/>
    </source>
</evidence>
<sequence>MGGVQSEPSVDSDEPVDYEQEYNKDGHPGSSSRRRRRGSKVGDSQLLDPSGERMRAMSASRRASQTKGGSRRGSKEDPHQHRAEAVPEEATRPRERHYFKVAKPDVIQRESSIRRPIGDGERQSSMRRLSQVQPPRAGSFKRASIPPNSNSYANIRMPVMPMANGVNYTNGVYNPTGAFTTPPRQRQSPQSEGTTALTAATVGVAAAQLDSGAPDASAEDTKSMTESQDDASYYYAMLNDLSDVQPAAKGTPAKQADVSPPPQERPSSAPLGDSPAATKPQPRSNSLKPEAAGQAAAAADAAHSGLSPQQLYIQQMQRQQMMMPQGPPGAMFPGGMPPNMMMMAGGMNNMSMGSMSMTGGQRPLKSTQQYNMSRKIRTKIRMMQQGNREPISFRKKPGEVRARRGSGADESDAEYDDEDGEGEGEGDVEEEPIPRQRRTVSFVEDKSKRGEMPA</sequence>
<dbReference type="Proteomes" id="UP000015354">
    <property type="component" value="Unassembled WGS sequence"/>
</dbReference>
<protein>
    <submittedName>
        <fullName evidence="2">Uncharacterized protein</fullName>
    </submittedName>
</protein>
<organism evidence="2 3">
    <name type="scientific">Strigomonas culicis</name>
    <dbReference type="NCBI Taxonomy" id="28005"/>
    <lineage>
        <taxon>Eukaryota</taxon>
        <taxon>Discoba</taxon>
        <taxon>Euglenozoa</taxon>
        <taxon>Kinetoplastea</taxon>
        <taxon>Metakinetoplastina</taxon>
        <taxon>Trypanosomatida</taxon>
        <taxon>Trypanosomatidae</taxon>
        <taxon>Strigomonadinae</taxon>
        <taxon>Strigomonas</taxon>
    </lineage>
</organism>
<feature type="region of interest" description="Disordered" evidence="1">
    <location>
        <begin position="246"/>
        <end position="303"/>
    </location>
</feature>
<accession>S9V6D1</accession>
<reference evidence="2 3" key="1">
    <citation type="journal article" date="2013" name="PLoS ONE">
        <title>Predicting the Proteins of Angomonas deanei, Strigomonas culicis and Their Respective Endosymbionts Reveals New Aspects of the Trypanosomatidae Family.</title>
        <authorList>
            <person name="Motta M.C."/>
            <person name="Martins A.C."/>
            <person name="de Souza S.S."/>
            <person name="Catta-Preta C.M."/>
            <person name="Silva R."/>
            <person name="Klein C.C."/>
            <person name="de Almeida L.G."/>
            <person name="de Lima Cunha O."/>
            <person name="Ciapina L.P."/>
            <person name="Brocchi M."/>
            <person name="Colabardini A.C."/>
            <person name="de Araujo Lima B."/>
            <person name="Machado C.R."/>
            <person name="de Almeida Soares C.M."/>
            <person name="Probst C.M."/>
            <person name="de Menezes C.B."/>
            <person name="Thompson C.E."/>
            <person name="Bartholomeu D.C."/>
            <person name="Gradia D.F."/>
            <person name="Pavoni D.P."/>
            <person name="Grisard E.C."/>
            <person name="Fantinatti-Garboggini F."/>
            <person name="Marchini F.K."/>
            <person name="Rodrigues-Luiz G.F."/>
            <person name="Wagner G."/>
            <person name="Goldman G.H."/>
            <person name="Fietto J.L."/>
            <person name="Elias M.C."/>
            <person name="Goldman M.H."/>
            <person name="Sagot M.F."/>
            <person name="Pereira M."/>
            <person name="Stoco P.H."/>
            <person name="de Mendonca-Neto R.P."/>
            <person name="Teixeira S.M."/>
            <person name="Maciel T.E."/>
            <person name="de Oliveira Mendes T.A."/>
            <person name="Urmenyi T.P."/>
            <person name="de Souza W."/>
            <person name="Schenkman S."/>
            <person name="de Vasconcelos A.T."/>
        </authorList>
    </citation>
    <scope>NUCLEOTIDE SEQUENCE [LARGE SCALE GENOMIC DNA]</scope>
</reference>
<feature type="compositionally biased region" description="Basic and acidic residues" evidence="1">
    <location>
        <begin position="73"/>
        <end position="124"/>
    </location>
</feature>
<feature type="region of interest" description="Disordered" evidence="1">
    <location>
        <begin position="384"/>
        <end position="454"/>
    </location>
</feature>
<feature type="compositionally biased region" description="Low complexity" evidence="1">
    <location>
        <begin position="291"/>
        <end position="302"/>
    </location>
</feature>